<dbReference type="RefSeq" id="WP_252761020.1">
    <property type="nucleotide sequence ID" value="NZ_JAMXLY010000024.1"/>
</dbReference>
<evidence type="ECO:0000256" key="3">
    <source>
        <dbReference type="ARBA" id="ARBA00022452"/>
    </source>
</evidence>
<evidence type="ECO:0000256" key="4">
    <source>
        <dbReference type="ARBA" id="ARBA00022692"/>
    </source>
</evidence>
<feature type="domain" description="TonB-dependent receptor plug" evidence="11">
    <location>
        <begin position="121"/>
        <end position="227"/>
    </location>
</feature>
<organism evidence="12 13">
    <name type="scientific">Segatella cerevisiae</name>
    <dbReference type="NCBI Taxonomy" id="2053716"/>
    <lineage>
        <taxon>Bacteria</taxon>
        <taxon>Pseudomonadati</taxon>
        <taxon>Bacteroidota</taxon>
        <taxon>Bacteroidia</taxon>
        <taxon>Bacteroidales</taxon>
        <taxon>Prevotellaceae</taxon>
        <taxon>Segatella</taxon>
    </lineage>
</organism>
<sequence>MENHLKKKWHICLLLFLFIGSIGIYAQNQKVSISGVVMDNTGDPVIGANIRIKGTSKGTVTDLNGKYVIDASPDDILQCSYIGFETLDIPIRDGKYKSIVLQENNHQLNEVVVVGYGSMQKREVTSSITSVKGDELVPGLGGSTIATALQGKVSGLTISGTSSPNSSNGFQLRGVASVNAGKGPLVVIDGIPGGDLRALNQEDIASIDVLKDASAGAIYGTRAAGGVILVTTKHAKEGKVSASYTVELSKDIARNKPELLSASEYVSDGIGQDYGSHTNWYDALLHKGNFSNRHVLNISGGSDKLLLYTTLTYQDQEGIVIGDNRKDYSGRMNAQYSMFDGKVKFIGNVEYREAVRDQRNSDGLFNMAMTLNPTSPLYDPNDPSGYNLESDGISGTDFNPVADVMLRTVKATDQWLLANATLKINITNDLNVQGTLGYQKSQWIKTSWVSANHRESLDNTRAGKAYQAYSKDDYVSAETYATYRKTFGEKHSFQAVGGMSFWESNGESFNMTNYDFPVNGVGPWNMASGSYLTDGRAEMNSAKEPRERLLAFFVRANYSYADKYILMASIRHEGSSKFGPDHRWGNFWAVSGGWRISSEKFMQNMKWINDLKLRVGYGITGNNDFGSGYTIKMYTSNDMWPILGTWTPAYGQQRNINPDLKWEQNGEWNIGLDYSILNNRIYGKFDWYYRRVKDLLYEVNAPVPPMSYTTIMKNIGNLMNRGWEFEVGADVIRNKDLKYSSTLRFAHNTTKLLNIGLGEGQYIEQETFPSPGNPGSAIRLMNNQVIGKYFLFKNAGIDKDGKWLIYDKNNQIVQANDKTLISANKRFIGNAIPKLILSWDNTVSYKNWDLGIYLRSWLDFDAFSQPNMYYGLKTNSQSNVLKKIYEKNKNVTQDKILSDYWLDNASFLKIDAITIGYKFNTKKTLKYIDNIRVYGTAHNVATITGYNGLNPEVDINGLTPGFERIKTTDGTYPQTIHFTLGVQVNL</sequence>
<dbReference type="InterPro" id="IPR037066">
    <property type="entry name" value="Plug_dom_sf"/>
</dbReference>
<evidence type="ECO:0000256" key="2">
    <source>
        <dbReference type="ARBA" id="ARBA00022448"/>
    </source>
</evidence>
<dbReference type="EMBL" id="JAMXLY010000024">
    <property type="protein sequence ID" value="MCO6025663.1"/>
    <property type="molecule type" value="Genomic_DNA"/>
</dbReference>
<dbReference type="Gene3D" id="2.170.130.10">
    <property type="entry name" value="TonB-dependent receptor, plug domain"/>
    <property type="match status" value="1"/>
</dbReference>
<dbReference type="InterPro" id="IPR039426">
    <property type="entry name" value="TonB-dep_rcpt-like"/>
</dbReference>
<dbReference type="Gene3D" id="2.60.40.1120">
    <property type="entry name" value="Carboxypeptidase-like, regulatory domain"/>
    <property type="match status" value="1"/>
</dbReference>
<evidence type="ECO:0000259" key="11">
    <source>
        <dbReference type="Pfam" id="PF07715"/>
    </source>
</evidence>
<dbReference type="Pfam" id="PF00593">
    <property type="entry name" value="TonB_dep_Rec_b-barrel"/>
    <property type="match status" value="1"/>
</dbReference>
<dbReference type="InterPro" id="IPR036942">
    <property type="entry name" value="Beta-barrel_TonB_sf"/>
</dbReference>
<proteinExistence type="inferred from homology"/>
<keyword evidence="7 8" id="KW-0998">Cell outer membrane</keyword>
<keyword evidence="3 8" id="KW-1134">Transmembrane beta strand</keyword>
<dbReference type="Pfam" id="PF13715">
    <property type="entry name" value="CarbopepD_reg_2"/>
    <property type="match status" value="1"/>
</dbReference>
<feature type="domain" description="TonB-dependent receptor-like beta-barrel" evidence="10">
    <location>
        <begin position="377"/>
        <end position="939"/>
    </location>
</feature>
<protein>
    <submittedName>
        <fullName evidence="12">SusC/RagA family TonB-linked outer membrane protein</fullName>
    </submittedName>
</protein>
<dbReference type="InterPro" id="IPR008969">
    <property type="entry name" value="CarboxyPept-like_regulatory"/>
</dbReference>
<comment type="subcellular location">
    <subcellularLocation>
        <location evidence="1 8">Cell outer membrane</location>
        <topology evidence="1 8">Multi-pass membrane protein</topology>
    </subcellularLocation>
</comment>
<dbReference type="SUPFAM" id="SSF56935">
    <property type="entry name" value="Porins"/>
    <property type="match status" value="1"/>
</dbReference>
<dbReference type="NCBIfam" id="TIGR04056">
    <property type="entry name" value="OMP_RagA_SusC"/>
    <property type="match status" value="1"/>
</dbReference>
<comment type="similarity">
    <text evidence="8 9">Belongs to the TonB-dependent receptor family.</text>
</comment>
<evidence type="ECO:0000256" key="9">
    <source>
        <dbReference type="RuleBase" id="RU003357"/>
    </source>
</evidence>
<reference evidence="12 13" key="1">
    <citation type="submission" date="2022-06" db="EMBL/GenBank/DDBJ databases">
        <title>A taxonomic note on the genus Prevotella: Description of four novel genera and emended description of the genera Hallella and Xylanibacter.</title>
        <authorList>
            <person name="Hitch T.C.A."/>
        </authorList>
    </citation>
    <scope>NUCLEOTIDE SEQUENCE [LARGE SCALE GENOMIC DNA]</scope>
    <source>
        <strain evidence="12 13">DSM 100619</strain>
    </source>
</reference>
<dbReference type="InterPro" id="IPR023997">
    <property type="entry name" value="TonB-dep_OMP_SusC/RagA_CS"/>
</dbReference>
<evidence type="ECO:0000256" key="5">
    <source>
        <dbReference type="ARBA" id="ARBA00023077"/>
    </source>
</evidence>
<evidence type="ECO:0000259" key="10">
    <source>
        <dbReference type="Pfam" id="PF00593"/>
    </source>
</evidence>
<keyword evidence="5 9" id="KW-0798">TonB box</keyword>
<evidence type="ECO:0000256" key="1">
    <source>
        <dbReference type="ARBA" id="ARBA00004571"/>
    </source>
</evidence>
<dbReference type="NCBIfam" id="TIGR04057">
    <property type="entry name" value="SusC_RagA_signa"/>
    <property type="match status" value="1"/>
</dbReference>
<evidence type="ECO:0000256" key="6">
    <source>
        <dbReference type="ARBA" id="ARBA00023136"/>
    </source>
</evidence>
<dbReference type="Proteomes" id="UP001204015">
    <property type="component" value="Unassembled WGS sequence"/>
</dbReference>
<name>A0ABT1BZ80_9BACT</name>
<dbReference type="SUPFAM" id="SSF49464">
    <property type="entry name" value="Carboxypeptidase regulatory domain-like"/>
    <property type="match status" value="1"/>
</dbReference>
<keyword evidence="6 8" id="KW-0472">Membrane</keyword>
<evidence type="ECO:0000256" key="8">
    <source>
        <dbReference type="PROSITE-ProRule" id="PRU01360"/>
    </source>
</evidence>
<gene>
    <name evidence="12" type="ORF">NG821_07395</name>
</gene>
<keyword evidence="4 8" id="KW-0812">Transmembrane</keyword>
<dbReference type="Pfam" id="PF07715">
    <property type="entry name" value="Plug"/>
    <property type="match status" value="1"/>
</dbReference>
<dbReference type="InterPro" id="IPR000531">
    <property type="entry name" value="Beta-barrel_TonB"/>
</dbReference>
<keyword evidence="2 8" id="KW-0813">Transport</keyword>
<dbReference type="InterPro" id="IPR023996">
    <property type="entry name" value="TonB-dep_OMP_SusC/RagA"/>
</dbReference>
<dbReference type="Gene3D" id="2.40.170.20">
    <property type="entry name" value="TonB-dependent receptor, beta-barrel domain"/>
    <property type="match status" value="1"/>
</dbReference>
<dbReference type="PROSITE" id="PS52016">
    <property type="entry name" value="TONB_DEPENDENT_REC_3"/>
    <property type="match status" value="1"/>
</dbReference>
<dbReference type="InterPro" id="IPR012910">
    <property type="entry name" value="Plug_dom"/>
</dbReference>
<accession>A0ABT1BZ80</accession>
<evidence type="ECO:0000256" key="7">
    <source>
        <dbReference type="ARBA" id="ARBA00023237"/>
    </source>
</evidence>
<comment type="caution">
    <text evidence="12">The sequence shown here is derived from an EMBL/GenBank/DDBJ whole genome shotgun (WGS) entry which is preliminary data.</text>
</comment>
<evidence type="ECO:0000313" key="13">
    <source>
        <dbReference type="Proteomes" id="UP001204015"/>
    </source>
</evidence>
<evidence type="ECO:0000313" key="12">
    <source>
        <dbReference type="EMBL" id="MCO6025663.1"/>
    </source>
</evidence>
<keyword evidence="13" id="KW-1185">Reference proteome</keyword>